<reference evidence="10" key="1">
    <citation type="submission" date="2025-08" db="UniProtKB">
        <authorList>
            <consortium name="RefSeq"/>
        </authorList>
    </citation>
    <scope>IDENTIFICATION</scope>
</reference>
<keyword evidence="6" id="KW-0175">Coiled coil</keyword>
<keyword evidence="7" id="KW-0206">Cytoskeleton</keyword>
<evidence type="ECO:0000256" key="1">
    <source>
        <dbReference type="ARBA" id="ARBA00004138"/>
    </source>
</evidence>
<accession>A0A1S3CZH2</accession>
<dbReference type="PANTHER" id="PTHR14885:SF3">
    <property type="entry name" value="CILIA- AND FLAGELLA-ASSOCIATED PROTEIN 44"/>
    <property type="match status" value="1"/>
</dbReference>
<keyword evidence="5" id="KW-0677">Repeat</keyword>
<dbReference type="KEGG" id="dci:103508239"/>
<evidence type="ECO:0000256" key="7">
    <source>
        <dbReference type="ARBA" id="ARBA00023212"/>
    </source>
</evidence>
<keyword evidence="9" id="KW-1185">Reference proteome</keyword>
<organism evidence="9 10">
    <name type="scientific">Diaphorina citri</name>
    <name type="common">Asian citrus psyllid</name>
    <dbReference type="NCBI Taxonomy" id="121845"/>
    <lineage>
        <taxon>Eukaryota</taxon>
        <taxon>Metazoa</taxon>
        <taxon>Ecdysozoa</taxon>
        <taxon>Arthropoda</taxon>
        <taxon>Hexapoda</taxon>
        <taxon>Insecta</taxon>
        <taxon>Pterygota</taxon>
        <taxon>Neoptera</taxon>
        <taxon>Paraneoptera</taxon>
        <taxon>Hemiptera</taxon>
        <taxon>Sternorrhyncha</taxon>
        <taxon>Psylloidea</taxon>
        <taxon>Psyllidae</taxon>
        <taxon>Diaphorininae</taxon>
        <taxon>Diaphorina</taxon>
    </lineage>
</organism>
<evidence type="ECO:0000256" key="2">
    <source>
        <dbReference type="ARBA" id="ARBA00004245"/>
    </source>
</evidence>
<evidence type="ECO:0000313" key="9">
    <source>
        <dbReference type="Proteomes" id="UP000079169"/>
    </source>
</evidence>
<evidence type="ECO:0000256" key="4">
    <source>
        <dbReference type="ARBA" id="ARBA00022574"/>
    </source>
</evidence>
<comment type="subcellular location">
    <subcellularLocation>
        <location evidence="1">Cell projection</location>
        <location evidence="1">Cilium</location>
    </subcellularLocation>
    <subcellularLocation>
        <location evidence="2">Cytoplasm</location>
        <location evidence="2">Cytoskeleton</location>
    </subcellularLocation>
</comment>
<dbReference type="Proteomes" id="UP000079169">
    <property type="component" value="Unplaced"/>
</dbReference>
<gene>
    <name evidence="10" type="primary">LOC103508239</name>
</gene>
<dbReference type="GO" id="GO:0005856">
    <property type="term" value="C:cytoskeleton"/>
    <property type="evidence" value="ECO:0007669"/>
    <property type="project" value="UniProtKB-SubCell"/>
</dbReference>
<evidence type="ECO:0000256" key="8">
    <source>
        <dbReference type="ARBA" id="ARBA00023273"/>
    </source>
</evidence>
<evidence type="ECO:0000256" key="3">
    <source>
        <dbReference type="ARBA" id="ARBA00022490"/>
    </source>
</evidence>
<keyword evidence="4" id="KW-0853">WD repeat</keyword>
<dbReference type="RefSeq" id="XP_008470993.1">
    <property type="nucleotide sequence ID" value="XM_008472771.1"/>
</dbReference>
<evidence type="ECO:0000313" key="10">
    <source>
        <dbReference type="RefSeq" id="XP_008470993.1"/>
    </source>
</evidence>
<dbReference type="AlphaFoldDB" id="A0A1S3CZH2"/>
<evidence type="ECO:0000256" key="5">
    <source>
        <dbReference type="ARBA" id="ARBA00022737"/>
    </source>
</evidence>
<name>A0A1S3CZH2_DIACI</name>
<feature type="non-terminal residue" evidence="10">
    <location>
        <position position="207"/>
    </location>
</feature>
<sequence>MSPDQSHLYSCGDDSNIFSYRINDPARQTVVPPLEFSNVKVKDLDVELPEDIEKSLEEEKQKIRYGNRMAEANRAKQNLRNVLATLQNQLGLILRRLNDIPESIRPSDEDFELDPRITEATIRMAKEPLELIKTKMRYDIEKSKFGFEKLYNYFLRDVDCFYKYVFDTKVGQSRFDCLTDLEVGSYFPPLTLLRGGLIDLARSDSWS</sequence>
<dbReference type="GeneID" id="103508239"/>
<dbReference type="STRING" id="121845.A0A1S3CZH2"/>
<keyword evidence="8" id="KW-0966">Cell projection</keyword>
<dbReference type="PaxDb" id="121845-A0A1S3CZH2"/>
<protein>
    <submittedName>
        <fullName evidence="10">Uncharacterized protein LOC103508239</fullName>
    </submittedName>
</protein>
<proteinExistence type="predicted"/>
<dbReference type="PANTHER" id="PTHR14885">
    <property type="entry name" value="CILIA- AND FLAGELLA-ASSOCIATED PROTEIN 43-RELATED"/>
    <property type="match status" value="1"/>
</dbReference>
<dbReference type="GO" id="GO:0005929">
    <property type="term" value="C:cilium"/>
    <property type="evidence" value="ECO:0007669"/>
    <property type="project" value="UniProtKB-SubCell"/>
</dbReference>
<keyword evidence="3" id="KW-0963">Cytoplasm</keyword>
<evidence type="ECO:0000256" key="6">
    <source>
        <dbReference type="ARBA" id="ARBA00023054"/>
    </source>
</evidence>